<proteinExistence type="predicted"/>
<dbReference type="EMBL" id="BLXT01007728">
    <property type="protein sequence ID" value="GFO41804.1"/>
    <property type="molecule type" value="Genomic_DNA"/>
</dbReference>
<dbReference type="Proteomes" id="UP000735302">
    <property type="component" value="Unassembled WGS sequence"/>
</dbReference>
<organism evidence="1 2">
    <name type="scientific">Plakobranchus ocellatus</name>
    <dbReference type="NCBI Taxonomy" id="259542"/>
    <lineage>
        <taxon>Eukaryota</taxon>
        <taxon>Metazoa</taxon>
        <taxon>Spiralia</taxon>
        <taxon>Lophotrochozoa</taxon>
        <taxon>Mollusca</taxon>
        <taxon>Gastropoda</taxon>
        <taxon>Heterobranchia</taxon>
        <taxon>Euthyneura</taxon>
        <taxon>Panpulmonata</taxon>
        <taxon>Sacoglossa</taxon>
        <taxon>Placobranchoidea</taxon>
        <taxon>Plakobranchidae</taxon>
        <taxon>Plakobranchus</taxon>
    </lineage>
</organism>
<evidence type="ECO:0000313" key="1">
    <source>
        <dbReference type="EMBL" id="GFO41804.1"/>
    </source>
</evidence>
<keyword evidence="2" id="KW-1185">Reference proteome</keyword>
<accession>A0AAV4DCB3</accession>
<gene>
    <name evidence="1" type="ORF">PoB_006830900</name>
</gene>
<name>A0AAV4DCB3_9GAST</name>
<reference evidence="1 2" key="1">
    <citation type="journal article" date="2021" name="Elife">
        <title>Chloroplast acquisition without the gene transfer in kleptoplastic sea slugs, Plakobranchus ocellatus.</title>
        <authorList>
            <person name="Maeda T."/>
            <person name="Takahashi S."/>
            <person name="Yoshida T."/>
            <person name="Shimamura S."/>
            <person name="Takaki Y."/>
            <person name="Nagai Y."/>
            <person name="Toyoda A."/>
            <person name="Suzuki Y."/>
            <person name="Arimoto A."/>
            <person name="Ishii H."/>
            <person name="Satoh N."/>
            <person name="Nishiyama T."/>
            <person name="Hasebe M."/>
            <person name="Maruyama T."/>
            <person name="Minagawa J."/>
            <person name="Obokata J."/>
            <person name="Shigenobu S."/>
        </authorList>
    </citation>
    <scope>NUCLEOTIDE SEQUENCE [LARGE SCALE GENOMIC DNA]</scope>
</reference>
<dbReference type="AlphaFoldDB" id="A0AAV4DCB3"/>
<sequence>MVSVLSKIPASHSGQKLADLAEELTCKTIDQDMTVVLPALTHDRNNRRLDQSDDHVMYRTGSNSWFGKLFLSSRTCWWTRATSGVMWHYRFFPGMLGPFDATEPVISWCYLGSDPM</sequence>
<comment type="caution">
    <text evidence="1">The sequence shown here is derived from an EMBL/GenBank/DDBJ whole genome shotgun (WGS) entry which is preliminary data.</text>
</comment>
<protein>
    <submittedName>
        <fullName evidence="1">Uncharacterized protein</fullName>
    </submittedName>
</protein>
<evidence type="ECO:0000313" key="2">
    <source>
        <dbReference type="Proteomes" id="UP000735302"/>
    </source>
</evidence>